<keyword evidence="4" id="KW-1185">Reference proteome</keyword>
<dbReference type="PANTHER" id="PTHR23416:SF23">
    <property type="entry name" value="ACETYLTRANSFERASE C18B11.09C-RELATED"/>
    <property type="match status" value="1"/>
</dbReference>
<dbReference type="InterPro" id="IPR051159">
    <property type="entry name" value="Hexapeptide_acetyltransf"/>
</dbReference>
<proteinExistence type="inferred from homology"/>
<dbReference type="InterPro" id="IPR011004">
    <property type="entry name" value="Trimer_LpxA-like_sf"/>
</dbReference>
<dbReference type="PANTHER" id="PTHR23416">
    <property type="entry name" value="SIALIC ACID SYNTHASE-RELATED"/>
    <property type="match status" value="1"/>
</dbReference>
<dbReference type="RefSeq" id="WP_301572947.1">
    <property type="nucleotide sequence ID" value="NZ_JAPWIE010000005.1"/>
</dbReference>
<evidence type="ECO:0000256" key="2">
    <source>
        <dbReference type="ARBA" id="ARBA00022679"/>
    </source>
</evidence>
<dbReference type="SUPFAM" id="SSF51161">
    <property type="entry name" value="Trimeric LpxA-like enzymes"/>
    <property type="match status" value="1"/>
</dbReference>
<organism evidence="3 4">
    <name type="scientific">Gordonia rubripertincta</name>
    <name type="common">Rhodococcus corallinus</name>
    <dbReference type="NCBI Taxonomy" id="36822"/>
    <lineage>
        <taxon>Bacteria</taxon>
        <taxon>Bacillati</taxon>
        <taxon>Actinomycetota</taxon>
        <taxon>Actinomycetes</taxon>
        <taxon>Mycobacteriales</taxon>
        <taxon>Gordoniaceae</taxon>
        <taxon>Gordonia</taxon>
    </lineage>
</organism>
<evidence type="ECO:0000256" key="1">
    <source>
        <dbReference type="ARBA" id="ARBA00007274"/>
    </source>
</evidence>
<accession>A0ABT4MXS1</accession>
<protein>
    <submittedName>
        <fullName evidence="3">DapH/DapD/GlmU-related protein</fullName>
    </submittedName>
</protein>
<sequence length="80" mass="8135">MTGTHEIGNSNKRASEPTILSSVVIGDGAWLGAGVLVNPGTTIGPGCVIAPGAVVTRDCEPDGLYAGIPAKRIRELDSPH</sequence>
<dbReference type="EMBL" id="JAPWIE010000005">
    <property type="protein sequence ID" value="MCZ4551792.1"/>
    <property type="molecule type" value="Genomic_DNA"/>
</dbReference>
<comment type="caution">
    <text evidence="3">The sequence shown here is derived from an EMBL/GenBank/DDBJ whole genome shotgun (WGS) entry which is preliminary data.</text>
</comment>
<dbReference type="InterPro" id="IPR001451">
    <property type="entry name" value="Hexapep"/>
</dbReference>
<evidence type="ECO:0000313" key="4">
    <source>
        <dbReference type="Proteomes" id="UP001067235"/>
    </source>
</evidence>
<dbReference type="Pfam" id="PF00132">
    <property type="entry name" value="Hexapep"/>
    <property type="match status" value="1"/>
</dbReference>
<reference evidence="3" key="1">
    <citation type="submission" date="2022-12" db="EMBL/GenBank/DDBJ databases">
        <authorList>
            <person name="Krivoruchko A.V."/>
            <person name="Elkin A."/>
        </authorList>
    </citation>
    <scope>NUCLEOTIDE SEQUENCE</scope>
    <source>
        <strain evidence="3">IEGM 1388</strain>
    </source>
</reference>
<gene>
    <name evidence="3" type="ORF">O4213_17515</name>
</gene>
<keyword evidence="2" id="KW-0808">Transferase</keyword>
<dbReference type="Gene3D" id="2.160.10.10">
    <property type="entry name" value="Hexapeptide repeat proteins"/>
    <property type="match status" value="1"/>
</dbReference>
<evidence type="ECO:0000313" key="3">
    <source>
        <dbReference type="EMBL" id="MCZ4551792.1"/>
    </source>
</evidence>
<name>A0ABT4MXS1_GORRU</name>
<comment type="similarity">
    <text evidence="1">Belongs to the transferase hexapeptide repeat family.</text>
</comment>
<dbReference type="Proteomes" id="UP001067235">
    <property type="component" value="Unassembled WGS sequence"/>
</dbReference>